<dbReference type="EMBL" id="JAPUFD010000010">
    <property type="protein sequence ID" value="MDI1489749.1"/>
    <property type="molecule type" value="Genomic_DNA"/>
</dbReference>
<sequence>MDSSPDKISRTMFDDYAGLAGLLETADLLAYSHEWPELYDEEQLARNEVPVYSATFIDDMYVDYDFARETAGKIKNCKTYVTNNMYHNAISQKTDEVLKKLFDLRDDVLD</sequence>
<evidence type="ECO:0000313" key="1">
    <source>
        <dbReference type="EMBL" id="MDI1489749.1"/>
    </source>
</evidence>
<proteinExistence type="predicted"/>
<comment type="caution">
    <text evidence="1">The sequence shown here is derived from an EMBL/GenBank/DDBJ whole genome shotgun (WGS) entry which is preliminary data.</text>
</comment>
<accession>A0AA43TVS8</accession>
<name>A0AA43TVS8_9LECA</name>
<keyword evidence="2" id="KW-1185">Reference proteome</keyword>
<protein>
    <submittedName>
        <fullName evidence="1">Uncharacterized protein</fullName>
    </submittedName>
</protein>
<reference evidence="1" key="1">
    <citation type="journal article" date="2023" name="Genome Biol. Evol.">
        <title>First Whole Genome Sequence and Flow Cytometry Genome Size Data for the Lichen-Forming Fungus Ramalina farinacea (Ascomycota).</title>
        <authorList>
            <person name="Llewellyn T."/>
            <person name="Mian S."/>
            <person name="Hill R."/>
            <person name="Leitch I.J."/>
            <person name="Gaya E."/>
        </authorList>
    </citation>
    <scope>NUCLEOTIDE SEQUENCE</scope>
    <source>
        <strain evidence="1">LIQ254RAFAR</strain>
    </source>
</reference>
<dbReference type="InterPro" id="IPR029058">
    <property type="entry name" value="AB_hydrolase_fold"/>
</dbReference>
<dbReference type="SUPFAM" id="SSF53474">
    <property type="entry name" value="alpha/beta-Hydrolases"/>
    <property type="match status" value="1"/>
</dbReference>
<dbReference type="Gene3D" id="3.40.50.1820">
    <property type="entry name" value="alpha/beta hydrolase"/>
    <property type="match status" value="1"/>
</dbReference>
<dbReference type="Proteomes" id="UP001161017">
    <property type="component" value="Unassembled WGS sequence"/>
</dbReference>
<evidence type="ECO:0000313" key="2">
    <source>
        <dbReference type="Proteomes" id="UP001161017"/>
    </source>
</evidence>
<gene>
    <name evidence="1" type="ORF">OHK93_000947</name>
</gene>
<organism evidence="1 2">
    <name type="scientific">Ramalina farinacea</name>
    <dbReference type="NCBI Taxonomy" id="258253"/>
    <lineage>
        <taxon>Eukaryota</taxon>
        <taxon>Fungi</taxon>
        <taxon>Dikarya</taxon>
        <taxon>Ascomycota</taxon>
        <taxon>Pezizomycotina</taxon>
        <taxon>Lecanoromycetes</taxon>
        <taxon>OSLEUM clade</taxon>
        <taxon>Lecanoromycetidae</taxon>
        <taxon>Lecanorales</taxon>
        <taxon>Lecanorineae</taxon>
        <taxon>Ramalinaceae</taxon>
        <taxon>Ramalina</taxon>
    </lineage>
</organism>
<dbReference type="AlphaFoldDB" id="A0AA43TVS8"/>